<evidence type="ECO:0000313" key="3">
    <source>
        <dbReference type="Proteomes" id="UP000798488"/>
    </source>
</evidence>
<reference evidence="2" key="1">
    <citation type="submission" date="2016-02" db="EMBL/GenBank/DDBJ databases">
        <title>Draft Genome Sequence of Sporotomaculum syntrophicum Strain FB, a Syntrophic Benzoate Degrader.</title>
        <authorList>
            <person name="Nobu M.K."/>
            <person name="Narihiro T."/>
            <person name="Qiu Y.-L."/>
            <person name="Ohashi A."/>
            <person name="Liu W.-T."/>
            <person name="Yuji S."/>
        </authorList>
    </citation>
    <scope>NUCLEOTIDE SEQUENCE</scope>
    <source>
        <strain evidence="2">FB</strain>
    </source>
</reference>
<keyword evidence="3" id="KW-1185">Reference proteome</keyword>
<comment type="caution">
    <text evidence="2">The sequence shown here is derived from an EMBL/GenBank/DDBJ whole genome shotgun (WGS) entry which is preliminary data.</text>
</comment>
<dbReference type="Pfam" id="PF10704">
    <property type="entry name" value="DUF2508"/>
    <property type="match status" value="1"/>
</dbReference>
<dbReference type="InterPro" id="IPR019644">
    <property type="entry name" value="DUF2508"/>
</dbReference>
<organism evidence="2 3">
    <name type="scientific">Sporotomaculum syntrophicum</name>
    <dbReference type="NCBI Taxonomy" id="182264"/>
    <lineage>
        <taxon>Bacteria</taxon>
        <taxon>Bacillati</taxon>
        <taxon>Bacillota</taxon>
        <taxon>Clostridia</taxon>
        <taxon>Eubacteriales</taxon>
        <taxon>Desulfallaceae</taxon>
        <taxon>Sporotomaculum</taxon>
    </lineage>
</organism>
<dbReference type="Proteomes" id="UP000798488">
    <property type="component" value="Unassembled WGS sequence"/>
</dbReference>
<accession>A0A9D2WSJ3</accession>
<feature type="region of interest" description="Disordered" evidence="1">
    <location>
        <begin position="87"/>
        <end position="120"/>
    </location>
</feature>
<gene>
    <name evidence="2" type="ORF">SPSYN_00860</name>
</gene>
<evidence type="ECO:0000313" key="2">
    <source>
        <dbReference type="EMBL" id="KAF1086121.1"/>
    </source>
</evidence>
<evidence type="ECO:0008006" key="4">
    <source>
        <dbReference type="Google" id="ProtNLM"/>
    </source>
</evidence>
<dbReference type="EMBL" id="LSRS01000002">
    <property type="protein sequence ID" value="KAF1086121.1"/>
    <property type="molecule type" value="Genomic_DNA"/>
</dbReference>
<name>A0A9D2WSJ3_9FIRM</name>
<dbReference type="OrthoDB" id="1809893at2"/>
<dbReference type="AlphaFoldDB" id="A0A9D2WSJ3"/>
<sequence length="120" mass="13733">MFKEYFKEYIDRFLTWLSPLKKEPCGLLEAVNSARREWQLAKYDFDFVSDQNFIDCTIHKIKASERQYMAMLKLAKQDKITAWQLEPPSGAATGKTLPAGEETSQTTRAAVKGPGDSMYN</sequence>
<proteinExistence type="predicted"/>
<evidence type="ECO:0000256" key="1">
    <source>
        <dbReference type="SAM" id="MobiDB-lite"/>
    </source>
</evidence>
<dbReference type="RefSeq" id="WP_161821255.1">
    <property type="nucleotide sequence ID" value="NZ_LSRS01000002.1"/>
</dbReference>
<protein>
    <recommendedName>
        <fullName evidence="4">DUF2508 family protein</fullName>
    </recommendedName>
</protein>